<reference evidence="1 2" key="1">
    <citation type="submission" date="2017-12" db="EMBL/GenBank/DDBJ databases">
        <title>High-resolution comparative analysis of great ape genomes.</title>
        <authorList>
            <person name="Pollen A."/>
            <person name="Hastie A."/>
            <person name="Hormozdiari F."/>
            <person name="Dougherty M."/>
            <person name="Liu R."/>
            <person name="Chaisson M."/>
            <person name="Hoppe E."/>
            <person name="Hill C."/>
            <person name="Pang A."/>
            <person name="Hillier L."/>
            <person name="Baker C."/>
            <person name="Armstrong J."/>
            <person name="Shendure J."/>
            <person name="Paten B."/>
            <person name="Wilson R."/>
            <person name="Chao H."/>
            <person name="Schneider V."/>
            <person name="Ventura M."/>
            <person name="Kronenberg Z."/>
            <person name="Murali S."/>
            <person name="Gordon D."/>
            <person name="Cantsilieris S."/>
            <person name="Munson K."/>
            <person name="Nelson B."/>
            <person name="Raja A."/>
            <person name="Underwood J."/>
            <person name="Diekhans M."/>
            <person name="Fiddes I."/>
            <person name="Haussler D."/>
            <person name="Eichler E."/>
        </authorList>
    </citation>
    <scope>NUCLEOTIDE SEQUENCE [LARGE SCALE GENOMIC DNA]</scope>
    <source>
        <strain evidence="1">Yerkes chimp pedigree #C0471</strain>
    </source>
</reference>
<sequence>MATRVRTASIWAGVQWLSLLTTTSASRVQVVLLPQPPE</sequence>
<comment type="caution">
    <text evidence="1">The sequence shown here is derived from an EMBL/GenBank/DDBJ whole genome shotgun (WGS) entry which is preliminary data.</text>
</comment>
<protein>
    <submittedName>
        <fullName evidence="1">ZNF268 isoform 6</fullName>
    </submittedName>
</protein>
<dbReference type="AlphaFoldDB" id="A0A2J8IMI9"/>
<name>A0A2J8IMI9_PANTR</name>
<organism evidence="1 2">
    <name type="scientific">Pan troglodytes</name>
    <name type="common">Chimpanzee</name>
    <dbReference type="NCBI Taxonomy" id="9598"/>
    <lineage>
        <taxon>Eukaryota</taxon>
        <taxon>Metazoa</taxon>
        <taxon>Chordata</taxon>
        <taxon>Craniata</taxon>
        <taxon>Vertebrata</taxon>
        <taxon>Euteleostomi</taxon>
        <taxon>Mammalia</taxon>
        <taxon>Eutheria</taxon>
        <taxon>Euarchontoglires</taxon>
        <taxon>Primates</taxon>
        <taxon>Haplorrhini</taxon>
        <taxon>Catarrhini</taxon>
        <taxon>Hominidae</taxon>
        <taxon>Pan</taxon>
    </lineage>
</organism>
<dbReference type="Proteomes" id="UP000236370">
    <property type="component" value="Unassembled WGS sequence"/>
</dbReference>
<accession>A0A2J8IMI9</accession>
<evidence type="ECO:0000313" key="2">
    <source>
        <dbReference type="Proteomes" id="UP000236370"/>
    </source>
</evidence>
<gene>
    <name evidence="1" type="ORF">CK820_G0054945</name>
</gene>
<evidence type="ECO:0000313" key="1">
    <source>
        <dbReference type="EMBL" id="PNI11728.1"/>
    </source>
</evidence>
<dbReference type="EMBL" id="NBAG03000703">
    <property type="protein sequence ID" value="PNI11728.1"/>
    <property type="molecule type" value="Genomic_DNA"/>
</dbReference>
<proteinExistence type="predicted"/>